<proteinExistence type="predicted"/>
<dbReference type="EMBL" id="OW152821">
    <property type="protein sequence ID" value="CAH2077282.1"/>
    <property type="molecule type" value="Genomic_DNA"/>
</dbReference>
<feature type="non-terminal residue" evidence="2">
    <location>
        <position position="85"/>
    </location>
</feature>
<name>A0ABN8J6N1_9NEOP</name>
<evidence type="ECO:0000256" key="1">
    <source>
        <dbReference type="SAM" id="MobiDB-lite"/>
    </source>
</evidence>
<evidence type="ECO:0000313" key="3">
    <source>
        <dbReference type="Proteomes" id="UP000837857"/>
    </source>
</evidence>
<protein>
    <submittedName>
        <fullName evidence="2">Uncharacterized protein</fullName>
    </submittedName>
</protein>
<feature type="compositionally biased region" description="Basic residues" evidence="1">
    <location>
        <begin position="67"/>
        <end position="85"/>
    </location>
</feature>
<evidence type="ECO:0000313" key="2">
    <source>
        <dbReference type="EMBL" id="CAH2077282.1"/>
    </source>
</evidence>
<feature type="region of interest" description="Disordered" evidence="1">
    <location>
        <begin position="66"/>
        <end position="85"/>
    </location>
</feature>
<reference evidence="2" key="1">
    <citation type="submission" date="2022-03" db="EMBL/GenBank/DDBJ databases">
        <authorList>
            <person name="Martin H S."/>
        </authorList>
    </citation>
    <scope>NUCLEOTIDE SEQUENCE</scope>
</reference>
<dbReference type="Proteomes" id="UP000837857">
    <property type="component" value="Chromosome 9"/>
</dbReference>
<organism evidence="2 3">
    <name type="scientific">Iphiclides podalirius</name>
    <name type="common">scarce swallowtail</name>
    <dbReference type="NCBI Taxonomy" id="110791"/>
    <lineage>
        <taxon>Eukaryota</taxon>
        <taxon>Metazoa</taxon>
        <taxon>Ecdysozoa</taxon>
        <taxon>Arthropoda</taxon>
        <taxon>Hexapoda</taxon>
        <taxon>Insecta</taxon>
        <taxon>Pterygota</taxon>
        <taxon>Neoptera</taxon>
        <taxon>Endopterygota</taxon>
        <taxon>Lepidoptera</taxon>
        <taxon>Glossata</taxon>
        <taxon>Ditrysia</taxon>
        <taxon>Papilionoidea</taxon>
        <taxon>Papilionidae</taxon>
        <taxon>Papilioninae</taxon>
        <taxon>Iphiclides</taxon>
    </lineage>
</organism>
<accession>A0ABN8J6N1</accession>
<sequence length="85" mass="9552">MRYAAAAGASRRHAIGRFCVAIPFRRGGRIPRAARPTLPPLRRAKRSLMNNVLFVRPSIITGAVPGSRRHPFTRQPPHLHRLLRA</sequence>
<keyword evidence="3" id="KW-1185">Reference proteome</keyword>
<gene>
    <name evidence="2" type="ORF">IPOD504_LOCUS17634</name>
</gene>